<keyword evidence="4" id="KW-0658">Purine biosynthesis</keyword>
<reference evidence="7 8" key="1">
    <citation type="submission" date="2018-02" db="EMBL/GenBank/DDBJ databases">
        <title>Whole genome sequencing of endophytic bacterium.</title>
        <authorList>
            <person name="Eedara R."/>
            <person name="Podile A.R."/>
        </authorList>
    </citation>
    <scope>NUCLEOTIDE SEQUENCE [LARGE SCALE GENOMIC DNA]</scope>
    <source>
        <strain evidence="7 8">RP1T</strain>
    </source>
</reference>
<evidence type="ECO:0000256" key="1">
    <source>
        <dbReference type="ARBA" id="ARBA00005054"/>
    </source>
</evidence>
<protein>
    <recommendedName>
        <fullName evidence="2">phosphoribosylglycinamide formyltransferase 1</fullName>
        <ecNumber evidence="2">2.1.2.2</ecNumber>
    </recommendedName>
</protein>
<sequence>MKWREPDSQNFVTKLRDIEAEIFLLAWWPYIIKDELNCGQAVTLNFHPSLLPYCRGKNPNFWSLASGEPYGVSIHHVVSEIDAGAIAFQWEIPYSWSDTGGSLYRKGQESIVELFKANYERILALDIPAVPQSLELGSFHWARELDPKSQIDLDAPTTARELFNRLRARTFPPHRGCRFTDANNTYEVRIEITKVV</sequence>
<dbReference type="PANTHER" id="PTHR43369:SF2">
    <property type="entry name" value="PHOSPHORIBOSYLGLYCINAMIDE FORMYLTRANSFERASE"/>
    <property type="match status" value="1"/>
</dbReference>
<feature type="domain" description="N-formyltransferase dimerization C-terminal" evidence="6">
    <location>
        <begin position="149"/>
        <end position="194"/>
    </location>
</feature>
<proteinExistence type="predicted"/>
<evidence type="ECO:0000259" key="5">
    <source>
        <dbReference type="Pfam" id="PF00551"/>
    </source>
</evidence>
<dbReference type="InterPro" id="IPR040660">
    <property type="entry name" value="N_formyltrans_C"/>
</dbReference>
<dbReference type="Pfam" id="PF00551">
    <property type="entry name" value="Formyl_trans_N"/>
    <property type="match status" value="1"/>
</dbReference>
<keyword evidence="3 7" id="KW-0808">Transferase</keyword>
<dbReference type="PANTHER" id="PTHR43369">
    <property type="entry name" value="PHOSPHORIBOSYLGLYCINAMIDE FORMYLTRANSFERASE"/>
    <property type="match status" value="1"/>
</dbReference>
<feature type="domain" description="Formyl transferase N-terminal" evidence="5">
    <location>
        <begin position="7"/>
        <end position="110"/>
    </location>
</feature>
<evidence type="ECO:0000256" key="3">
    <source>
        <dbReference type="ARBA" id="ARBA00022679"/>
    </source>
</evidence>
<dbReference type="EC" id="2.1.2.2" evidence="2"/>
<comment type="pathway">
    <text evidence="1">Purine metabolism; IMP biosynthesis via de novo pathway; N(2)-formyl-N(1)-(5-phospho-D-ribosyl)glycinamide from N(1)-(5-phospho-D-ribosyl)glycinamide (10-formyl THF route): step 1/1.</text>
</comment>
<evidence type="ECO:0000313" key="8">
    <source>
        <dbReference type="Proteomes" id="UP000237682"/>
    </source>
</evidence>
<organism evidence="7 8">
    <name type="scientific">Labrys okinawensis</name>
    <dbReference type="NCBI Taxonomy" id="346911"/>
    <lineage>
        <taxon>Bacteria</taxon>
        <taxon>Pseudomonadati</taxon>
        <taxon>Pseudomonadota</taxon>
        <taxon>Alphaproteobacteria</taxon>
        <taxon>Hyphomicrobiales</taxon>
        <taxon>Xanthobacteraceae</taxon>
        <taxon>Labrys</taxon>
    </lineage>
</organism>
<gene>
    <name evidence="7" type="ORF">C5L14_21055</name>
</gene>
<dbReference type="SUPFAM" id="SSF53328">
    <property type="entry name" value="Formyltransferase"/>
    <property type="match status" value="1"/>
</dbReference>
<dbReference type="Gene3D" id="3.40.50.12230">
    <property type="match status" value="1"/>
</dbReference>
<accession>A0A2S9Q813</accession>
<dbReference type="AlphaFoldDB" id="A0A2S9Q813"/>
<dbReference type="Proteomes" id="UP000237682">
    <property type="component" value="Unassembled WGS sequence"/>
</dbReference>
<dbReference type="GO" id="GO:0006189">
    <property type="term" value="P:'de novo' IMP biosynthetic process"/>
    <property type="evidence" value="ECO:0007669"/>
    <property type="project" value="TreeGrafter"/>
</dbReference>
<dbReference type="GO" id="GO:0004644">
    <property type="term" value="F:phosphoribosylglycinamide formyltransferase activity"/>
    <property type="evidence" value="ECO:0007669"/>
    <property type="project" value="UniProtKB-EC"/>
</dbReference>
<dbReference type="InterPro" id="IPR036477">
    <property type="entry name" value="Formyl_transf_N_sf"/>
</dbReference>
<dbReference type="Pfam" id="PF18216">
    <property type="entry name" value="N_formyltrans_C"/>
    <property type="match status" value="1"/>
</dbReference>
<evidence type="ECO:0000256" key="2">
    <source>
        <dbReference type="ARBA" id="ARBA00012254"/>
    </source>
</evidence>
<keyword evidence="8" id="KW-1185">Reference proteome</keyword>
<evidence type="ECO:0000259" key="6">
    <source>
        <dbReference type="Pfam" id="PF18216"/>
    </source>
</evidence>
<name>A0A2S9Q813_9HYPH</name>
<comment type="caution">
    <text evidence="7">The sequence shown here is derived from an EMBL/GenBank/DDBJ whole genome shotgun (WGS) entry which is preliminary data.</text>
</comment>
<dbReference type="EMBL" id="PUEJ01000008">
    <property type="protein sequence ID" value="PRH85479.1"/>
    <property type="molecule type" value="Genomic_DNA"/>
</dbReference>
<evidence type="ECO:0000313" key="7">
    <source>
        <dbReference type="EMBL" id="PRH85479.1"/>
    </source>
</evidence>
<dbReference type="InterPro" id="IPR002376">
    <property type="entry name" value="Formyl_transf_N"/>
</dbReference>
<dbReference type="GO" id="GO:0005829">
    <property type="term" value="C:cytosol"/>
    <property type="evidence" value="ECO:0007669"/>
    <property type="project" value="TreeGrafter"/>
</dbReference>
<evidence type="ECO:0000256" key="4">
    <source>
        <dbReference type="ARBA" id="ARBA00022755"/>
    </source>
</evidence>